<sequence length="199" mass="21570">MALSRRTGVIGALVVCLLLPVAPGRTAEPLSIAGVLRGQAPSAVAGREAATQYSAAELAQQILDLRAAGRIGIYDYSARKEADRADRSLASQQLVDIAAGRRANLSRRCHDGRLVRIRPDIRILRFLADLGMSHGAYTINVLFGQCHSRGSLHYRGQAVDLRCGLVTTDADASAIMFGIKRNLETCRQHAHWHYSVGGR</sequence>
<organism evidence="1 2">
    <name type="scientific">Cryptosporangium minutisporangium</name>
    <dbReference type="NCBI Taxonomy" id="113569"/>
    <lineage>
        <taxon>Bacteria</taxon>
        <taxon>Bacillati</taxon>
        <taxon>Actinomycetota</taxon>
        <taxon>Actinomycetes</taxon>
        <taxon>Cryptosporangiales</taxon>
        <taxon>Cryptosporangiaceae</taxon>
        <taxon>Cryptosporangium</taxon>
    </lineage>
</organism>
<comment type="caution">
    <text evidence="1">The sequence shown here is derived from an EMBL/GenBank/DDBJ whole genome shotgun (WGS) entry which is preliminary data.</text>
</comment>
<dbReference type="EMBL" id="BAAAYN010000047">
    <property type="protein sequence ID" value="GAA3395075.1"/>
    <property type="molecule type" value="Genomic_DNA"/>
</dbReference>
<protein>
    <submittedName>
        <fullName evidence="1">Uncharacterized protein</fullName>
    </submittedName>
</protein>
<keyword evidence="2" id="KW-1185">Reference proteome</keyword>
<dbReference type="Proteomes" id="UP001501676">
    <property type="component" value="Unassembled WGS sequence"/>
</dbReference>
<gene>
    <name evidence="1" type="ORF">GCM10020369_66850</name>
</gene>
<evidence type="ECO:0000313" key="2">
    <source>
        <dbReference type="Proteomes" id="UP001501676"/>
    </source>
</evidence>
<dbReference type="RefSeq" id="WP_345732253.1">
    <property type="nucleotide sequence ID" value="NZ_BAAAYN010000047.1"/>
</dbReference>
<accession>A0ABP6T7C4</accession>
<reference evidence="2" key="1">
    <citation type="journal article" date="2019" name="Int. J. Syst. Evol. Microbiol.">
        <title>The Global Catalogue of Microorganisms (GCM) 10K type strain sequencing project: providing services to taxonomists for standard genome sequencing and annotation.</title>
        <authorList>
            <consortium name="The Broad Institute Genomics Platform"/>
            <consortium name="The Broad Institute Genome Sequencing Center for Infectious Disease"/>
            <person name="Wu L."/>
            <person name="Ma J."/>
        </authorList>
    </citation>
    <scope>NUCLEOTIDE SEQUENCE [LARGE SCALE GENOMIC DNA]</scope>
    <source>
        <strain evidence="2">JCM 9458</strain>
    </source>
</reference>
<evidence type="ECO:0000313" key="1">
    <source>
        <dbReference type="EMBL" id="GAA3395075.1"/>
    </source>
</evidence>
<name>A0ABP6T7C4_9ACTN</name>
<proteinExistence type="predicted"/>